<dbReference type="PANTHER" id="PTHR33877">
    <property type="entry name" value="SLL1193 PROTEIN"/>
    <property type="match status" value="1"/>
</dbReference>
<evidence type="ECO:0000313" key="3">
    <source>
        <dbReference type="EMBL" id="GAA0379832.1"/>
    </source>
</evidence>
<dbReference type="EMBL" id="BAAABW010000040">
    <property type="protein sequence ID" value="GAA0379832.1"/>
    <property type="molecule type" value="Genomic_DNA"/>
</dbReference>
<dbReference type="Gene3D" id="1.10.30.50">
    <property type="match status" value="1"/>
</dbReference>
<dbReference type="PANTHER" id="PTHR33877:SF1">
    <property type="entry name" value="TYPE IV METHYL-DIRECTED RESTRICTION ENZYME ECOKMCRA"/>
    <property type="match status" value="1"/>
</dbReference>
<evidence type="ECO:0000259" key="2">
    <source>
        <dbReference type="SMART" id="SM00507"/>
    </source>
</evidence>
<dbReference type="Pfam" id="PF01844">
    <property type="entry name" value="HNH"/>
    <property type="match status" value="1"/>
</dbReference>
<dbReference type="CDD" id="cd00085">
    <property type="entry name" value="HNHc"/>
    <property type="match status" value="1"/>
</dbReference>
<reference evidence="3 4" key="1">
    <citation type="journal article" date="2019" name="Int. J. Syst. Evol. Microbiol.">
        <title>The Global Catalogue of Microorganisms (GCM) 10K type strain sequencing project: providing services to taxonomists for standard genome sequencing and annotation.</title>
        <authorList>
            <consortium name="The Broad Institute Genomics Platform"/>
            <consortium name="The Broad Institute Genome Sequencing Center for Infectious Disease"/>
            <person name="Wu L."/>
            <person name="Ma J."/>
        </authorList>
    </citation>
    <scope>NUCLEOTIDE SEQUENCE [LARGE SCALE GENOMIC DNA]</scope>
    <source>
        <strain evidence="3 4">JCM 4565</strain>
    </source>
</reference>
<protein>
    <recommendedName>
        <fullName evidence="2">HNH nuclease domain-containing protein</fullName>
    </recommendedName>
</protein>
<gene>
    <name evidence="3" type="ORF">GCM10010319_67960</name>
</gene>
<dbReference type="InterPro" id="IPR002711">
    <property type="entry name" value="HNH"/>
</dbReference>
<dbReference type="SMART" id="SM00507">
    <property type="entry name" value="HNHc"/>
    <property type="match status" value="1"/>
</dbReference>
<comment type="caution">
    <text evidence="3">The sequence shown here is derived from an EMBL/GenBank/DDBJ whole genome shotgun (WGS) entry which is preliminary data.</text>
</comment>
<dbReference type="InterPro" id="IPR052892">
    <property type="entry name" value="NA-targeting_endonuclease"/>
</dbReference>
<organism evidence="3 4">
    <name type="scientific">Streptomyces blastmyceticus</name>
    <dbReference type="NCBI Taxonomy" id="68180"/>
    <lineage>
        <taxon>Bacteria</taxon>
        <taxon>Bacillati</taxon>
        <taxon>Actinomycetota</taxon>
        <taxon>Actinomycetes</taxon>
        <taxon>Kitasatosporales</taxon>
        <taxon>Streptomycetaceae</taxon>
        <taxon>Streptomyces</taxon>
    </lineage>
</organism>
<feature type="compositionally biased region" description="Basic residues" evidence="1">
    <location>
        <begin position="226"/>
        <end position="237"/>
    </location>
</feature>
<evidence type="ECO:0000313" key="4">
    <source>
        <dbReference type="Proteomes" id="UP001500063"/>
    </source>
</evidence>
<proteinExistence type="predicted"/>
<feature type="domain" description="HNH nuclease" evidence="2">
    <location>
        <begin position="162"/>
        <end position="211"/>
    </location>
</feature>
<keyword evidence="4" id="KW-1185">Reference proteome</keyword>
<accession>A0ABN0Y1B8</accession>
<evidence type="ECO:0000256" key="1">
    <source>
        <dbReference type="SAM" id="MobiDB-lite"/>
    </source>
</evidence>
<dbReference type="InterPro" id="IPR003615">
    <property type="entry name" value="HNH_nuc"/>
</dbReference>
<sequence>MNNLAQAERRKVQRVEAKQDRHCEVCGESIEAQEHGLRKYCGYGCWYRANYTPRPKARSCAWCGGTMSHRPAIAKFCGQSCYLKIQYRRKVGTALRSRPCAHCGESMPLSTANRIYCSSRCSRRAYFEANSEKVRAAKRRGNHQRRAMLANAKRYGITRRDLARLWDRYGDMCAYCGEKSQSLHQEHIIPISRGGDDSIGNLVPACPDCNLAKGDRTLMEWRLGKKSPRYRTARHRQNSPETELADRPARPTAGLENTDLADCCGVGESESA</sequence>
<name>A0ABN0Y1B8_9ACTN</name>
<dbReference type="Proteomes" id="UP001500063">
    <property type="component" value="Unassembled WGS sequence"/>
</dbReference>
<feature type="region of interest" description="Disordered" evidence="1">
    <location>
        <begin position="226"/>
        <end position="272"/>
    </location>
</feature>